<proteinExistence type="predicted"/>
<dbReference type="PANTHER" id="PTHR43883">
    <property type="entry name" value="SLR0207 PROTEIN"/>
    <property type="match status" value="1"/>
</dbReference>
<dbReference type="InterPro" id="IPR027417">
    <property type="entry name" value="P-loop_NTPase"/>
</dbReference>
<dbReference type="AlphaFoldDB" id="A0A3B0VJW7"/>
<dbReference type="Gene3D" id="3.40.50.300">
    <property type="entry name" value="P-loop containing nucleotide triphosphate hydrolases"/>
    <property type="match status" value="1"/>
</dbReference>
<dbReference type="Pfam" id="PF13671">
    <property type="entry name" value="AAA_33"/>
    <property type="match status" value="1"/>
</dbReference>
<dbReference type="PANTHER" id="PTHR43883:SF1">
    <property type="entry name" value="GLUCONOKINASE"/>
    <property type="match status" value="1"/>
</dbReference>
<accession>A0A3B0VJW7</accession>
<dbReference type="EMBL" id="UOEY01000063">
    <property type="protein sequence ID" value="VAW38637.1"/>
    <property type="molecule type" value="Genomic_DNA"/>
</dbReference>
<name>A0A3B0VJW7_9ZZZZ</name>
<sequence>MQRIYVFFGRIASGKSTLAQKFADHYGLPYYNTDRVRKELAGLDPATRCADGVNQGIYSRGFSRRTYQAMLDQARDDLQAGRAAVVLDGSYSERAEREQVLALAASQGAAVVFILCTCAEDEVKRRLAKRARDPKAVSDGRWEIYQAQKATFEPPDELRDRGLITIETDAPVEILLARLDKEVHGAE</sequence>
<gene>
    <name evidence="1" type="ORF">MNBD_DELTA04-81</name>
</gene>
<protein>
    <submittedName>
        <fullName evidence="1">Uncharacterized protein</fullName>
    </submittedName>
</protein>
<dbReference type="InterPro" id="IPR052732">
    <property type="entry name" value="Cell-binding_unc_protein"/>
</dbReference>
<organism evidence="1">
    <name type="scientific">hydrothermal vent metagenome</name>
    <dbReference type="NCBI Taxonomy" id="652676"/>
    <lineage>
        <taxon>unclassified sequences</taxon>
        <taxon>metagenomes</taxon>
        <taxon>ecological metagenomes</taxon>
    </lineage>
</organism>
<dbReference type="SUPFAM" id="SSF52540">
    <property type="entry name" value="P-loop containing nucleoside triphosphate hydrolases"/>
    <property type="match status" value="1"/>
</dbReference>
<reference evidence="1" key="1">
    <citation type="submission" date="2018-06" db="EMBL/GenBank/DDBJ databases">
        <authorList>
            <person name="Zhirakovskaya E."/>
        </authorList>
    </citation>
    <scope>NUCLEOTIDE SEQUENCE</scope>
</reference>
<evidence type="ECO:0000313" key="1">
    <source>
        <dbReference type="EMBL" id="VAW38637.1"/>
    </source>
</evidence>